<dbReference type="KEGG" id="taa:NMY3_02845"/>
<proteinExistence type="predicted"/>
<accession>A0A654LZP9</accession>
<dbReference type="AlphaFoldDB" id="A0A654LZP9"/>
<dbReference type="Proteomes" id="UP000058925">
    <property type="component" value="Chromosome"/>
</dbReference>
<evidence type="ECO:0000256" key="1">
    <source>
        <dbReference type="SAM" id="MobiDB-lite"/>
    </source>
</evidence>
<gene>
    <name evidence="2" type="ORF">NMY3_02845</name>
</gene>
<feature type="compositionally biased region" description="Basic and acidic residues" evidence="1">
    <location>
        <begin position="37"/>
        <end position="47"/>
    </location>
</feature>
<protein>
    <submittedName>
        <fullName evidence="2">Uncharacterized protein</fullName>
    </submittedName>
</protein>
<name>A0A654LZP9_9ARCH</name>
<evidence type="ECO:0000313" key="2">
    <source>
        <dbReference type="EMBL" id="ALI37034.1"/>
    </source>
</evidence>
<sequence length="61" mass="7502">MIINKEREFNHHDKIHFLTLSLLEDRAILKYIKREINQNQDEKENPHRRLIGKTSKYQKKT</sequence>
<keyword evidence="3" id="KW-1185">Reference proteome</keyword>
<evidence type="ECO:0000313" key="3">
    <source>
        <dbReference type="Proteomes" id="UP000058925"/>
    </source>
</evidence>
<organism evidence="2 3">
    <name type="scientific">Candidatus Nitrosocosmicus oleophilus</name>
    <dbReference type="NCBI Taxonomy" id="1353260"/>
    <lineage>
        <taxon>Archaea</taxon>
        <taxon>Nitrososphaerota</taxon>
        <taxon>Nitrososphaeria</taxon>
        <taxon>Nitrososphaerales</taxon>
        <taxon>Nitrososphaeraceae</taxon>
        <taxon>Candidatus Nitrosocosmicus</taxon>
    </lineage>
</organism>
<reference evidence="3" key="1">
    <citation type="submission" date="2015-10" db="EMBL/GenBank/DDBJ databases">
        <title>Niche specialization of a soil ammonia-oxidizing archaeon, Candidatus Nitrosocosmicus oleophilus.</title>
        <authorList>
            <person name="Jung M.-Y."/>
            <person name="Rhee S.-K."/>
        </authorList>
    </citation>
    <scope>NUCLEOTIDE SEQUENCE [LARGE SCALE GENOMIC DNA]</scope>
    <source>
        <strain evidence="3">MY3</strain>
    </source>
</reference>
<feature type="region of interest" description="Disordered" evidence="1">
    <location>
        <begin position="37"/>
        <end position="61"/>
    </location>
</feature>
<dbReference type="EMBL" id="CP012850">
    <property type="protein sequence ID" value="ALI37034.1"/>
    <property type="molecule type" value="Genomic_DNA"/>
</dbReference>
<feature type="compositionally biased region" description="Basic residues" evidence="1">
    <location>
        <begin position="48"/>
        <end position="61"/>
    </location>
</feature>